<dbReference type="Pfam" id="PF08477">
    <property type="entry name" value="Roc"/>
    <property type="match status" value="1"/>
</dbReference>
<feature type="compositionally biased region" description="Basic residues" evidence="1">
    <location>
        <begin position="539"/>
        <end position="559"/>
    </location>
</feature>
<feature type="compositionally biased region" description="Low complexity" evidence="1">
    <location>
        <begin position="15"/>
        <end position="30"/>
    </location>
</feature>
<feature type="region of interest" description="Disordered" evidence="1">
    <location>
        <begin position="456"/>
        <end position="479"/>
    </location>
</feature>
<dbReference type="PROSITE" id="PS51419">
    <property type="entry name" value="RAB"/>
    <property type="match status" value="1"/>
</dbReference>
<feature type="region of interest" description="Disordered" evidence="1">
    <location>
        <begin position="7"/>
        <end position="30"/>
    </location>
</feature>
<evidence type="ECO:0000313" key="3">
    <source>
        <dbReference type="Proteomes" id="UP001516400"/>
    </source>
</evidence>
<dbReference type="EMBL" id="JABFTP020000124">
    <property type="protein sequence ID" value="KAL3279032.1"/>
    <property type="molecule type" value="Genomic_DNA"/>
</dbReference>
<keyword evidence="3" id="KW-1185">Reference proteome</keyword>
<reference evidence="2 3" key="1">
    <citation type="journal article" date="2021" name="BMC Biol.">
        <title>Horizontally acquired antibacterial genes associated with adaptive radiation of ladybird beetles.</title>
        <authorList>
            <person name="Li H.S."/>
            <person name="Tang X.F."/>
            <person name="Huang Y.H."/>
            <person name="Xu Z.Y."/>
            <person name="Chen M.L."/>
            <person name="Du X.Y."/>
            <person name="Qiu B.Y."/>
            <person name="Chen P.T."/>
            <person name="Zhang W."/>
            <person name="Slipinski A."/>
            <person name="Escalona H.E."/>
            <person name="Waterhouse R.M."/>
            <person name="Zwick A."/>
            <person name="Pang H."/>
        </authorList>
    </citation>
    <scope>NUCLEOTIDE SEQUENCE [LARGE SCALE GENOMIC DNA]</scope>
    <source>
        <strain evidence="2">SYSU2018</strain>
    </source>
</reference>
<dbReference type="SMART" id="SM00175">
    <property type="entry name" value="RAB"/>
    <property type="match status" value="1"/>
</dbReference>
<feature type="region of interest" description="Disordered" evidence="1">
    <location>
        <begin position="510"/>
        <end position="604"/>
    </location>
</feature>
<dbReference type="AlphaFoldDB" id="A0ABD2NKU7"/>
<evidence type="ECO:0000313" key="2">
    <source>
        <dbReference type="EMBL" id="KAL3279032.1"/>
    </source>
</evidence>
<dbReference type="Gene3D" id="3.40.50.300">
    <property type="entry name" value="P-loop containing nucleotide triphosphate hydrolases"/>
    <property type="match status" value="1"/>
</dbReference>
<dbReference type="PANTHER" id="PTHR14932">
    <property type="entry name" value="RAS GTPASE-RELATED"/>
    <property type="match status" value="1"/>
</dbReference>
<protein>
    <recommendedName>
        <fullName evidence="4">Rab-like protein 6</fullName>
    </recommendedName>
</protein>
<feature type="region of interest" description="Disordered" evidence="1">
    <location>
        <begin position="404"/>
        <end position="431"/>
    </location>
</feature>
<accession>A0ABD2NKU7</accession>
<feature type="compositionally biased region" description="Polar residues" evidence="1">
    <location>
        <begin position="404"/>
        <end position="418"/>
    </location>
</feature>
<feature type="compositionally biased region" description="Basic and acidic residues" evidence="1">
    <location>
        <begin position="560"/>
        <end position="584"/>
    </location>
</feature>
<evidence type="ECO:0000256" key="1">
    <source>
        <dbReference type="SAM" id="MobiDB-lite"/>
    </source>
</evidence>
<feature type="compositionally biased region" description="Basic and acidic residues" evidence="1">
    <location>
        <begin position="419"/>
        <end position="431"/>
    </location>
</feature>
<dbReference type="InterPro" id="IPR040385">
    <property type="entry name" value="RABL6"/>
</dbReference>
<comment type="caution">
    <text evidence="2">The sequence shown here is derived from an EMBL/GenBank/DDBJ whole genome shotgun (WGS) entry which is preliminary data.</text>
</comment>
<sequence length="604" mass="68234">MFSAIKRLTSKGDASPSNNSPSPKPQSHQSMSIVLQKKFSRGVQYNMKIVIKGDRNVGKTCLFHRLQGKKFVEEYIPTEEIQVTSIQWNYKATDDIVKVEVWDVVDKGKKKKKLDGLKLDNLKTELPEEPALDAEFLDVYKGTNGVILMMDLTKSWTFDYVQRELPKIPVHIPVIVLANHCDMAHHRTVTSDHVTYFIESVLESRTAQVRYSESSMRNGFGLKLLHKFFNLPYLQLQRESLLTQLERNSVETNATVQELDMWRSGVIPGSDGTVKRSQSGPIVIGAGKPIPYGNIEFNHKNSIPKTSQSSNMISKLHSKDATDAIVDPNHPITSVEEFCPDGGQIDRNFLDDIQFNLQNNIKIDDVASDSDTDTGNPLVSELQEDFDPEDLAFYTKSQHNATSQNYLKVESKSGQNFNRKSDGSADNDNDKMPEEYEAMRHTQDEFDSTLNSEISELTSDPYDGWINDTKLRRSPEGGEDVSVVSQVDYNNSSFNDDTTSITSSNVHMELLSSKRSPSPLNKSGNSDSEETQTSSSVRKEKKKKDKEKKADKKHKSKKSKEKDKESKDKGKRRSRDESSIHRDELEEFLNSNASPQLEGVYEAI</sequence>
<gene>
    <name evidence="2" type="ORF">HHI36_016547</name>
</gene>
<dbReference type="SUPFAM" id="SSF52540">
    <property type="entry name" value="P-loop containing nucleoside triphosphate hydrolases"/>
    <property type="match status" value="1"/>
</dbReference>
<feature type="compositionally biased region" description="Polar residues" evidence="1">
    <location>
        <begin position="513"/>
        <end position="526"/>
    </location>
</feature>
<dbReference type="PANTHER" id="PTHR14932:SF1">
    <property type="entry name" value="RAB-LIKE PROTEIN 6"/>
    <property type="match status" value="1"/>
</dbReference>
<dbReference type="Proteomes" id="UP001516400">
    <property type="component" value="Unassembled WGS sequence"/>
</dbReference>
<dbReference type="PRINTS" id="PR00449">
    <property type="entry name" value="RASTRNSFRMNG"/>
</dbReference>
<name>A0ABD2NKU7_9CUCU</name>
<organism evidence="2 3">
    <name type="scientific">Cryptolaemus montrouzieri</name>
    <dbReference type="NCBI Taxonomy" id="559131"/>
    <lineage>
        <taxon>Eukaryota</taxon>
        <taxon>Metazoa</taxon>
        <taxon>Ecdysozoa</taxon>
        <taxon>Arthropoda</taxon>
        <taxon>Hexapoda</taxon>
        <taxon>Insecta</taxon>
        <taxon>Pterygota</taxon>
        <taxon>Neoptera</taxon>
        <taxon>Endopterygota</taxon>
        <taxon>Coleoptera</taxon>
        <taxon>Polyphaga</taxon>
        <taxon>Cucujiformia</taxon>
        <taxon>Coccinelloidea</taxon>
        <taxon>Coccinellidae</taxon>
        <taxon>Scymninae</taxon>
        <taxon>Scymnini</taxon>
        <taxon>Cryptolaemus</taxon>
    </lineage>
</organism>
<dbReference type="InterPro" id="IPR027417">
    <property type="entry name" value="P-loop_NTPase"/>
</dbReference>
<proteinExistence type="predicted"/>
<evidence type="ECO:0008006" key="4">
    <source>
        <dbReference type="Google" id="ProtNLM"/>
    </source>
</evidence>